<sequence>MESNDADGSLADVNPDLIELCRDSVAWREQRRRALQQVFGVGGAAPAPASKVNIGQPHVTVSAASVLGEAQGRTREEQEAYVLQQLMSHKRKREESAPSAGNDTPIPVKPSALSVKARLLQQLKGDK</sequence>
<feature type="region of interest" description="Disordered" evidence="1">
    <location>
        <begin position="88"/>
        <end position="111"/>
    </location>
</feature>
<dbReference type="VEuPathDB" id="TriTrypDB:TvY486_1004840"/>
<dbReference type="AlphaFoldDB" id="G0U6C9"/>
<dbReference type="OMA" id="PIVAMAD"/>
<proteinExistence type="predicted"/>
<organism evidence="2">
    <name type="scientific">Trypanosoma vivax (strain Y486)</name>
    <dbReference type="NCBI Taxonomy" id="1055687"/>
    <lineage>
        <taxon>Eukaryota</taxon>
        <taxon>Discoba</taxon>
        <taxon>Euglenozoa</taxon>
        <taxon>Kinetoplastea</taxon>
        <taxon>Metakinetoplastina</taxon>
        <taxon>Trypanosomatida</taxon>
        <taxon>Trypanosomatidae</taxon>
        <taxon>Trypanosoma</taxon>
        <taxon>Duttonella</taxon>
    </lineage>
</organism>
<dbReference type="EMBL" id="HE573026">
    <property type="protein sequence ID" value="CCC51433.1"/>
    <property type="molecule type" value="Genomic_DNA"/>
</dbReference>
<evidence type="ECO:0000256" key="1">
    <source>
        <dbReference type="SAM" id="MobiDB-lite"/>
    </source>
</evidence>
<accession>G0U6C9</accession>
<name>G0U6C9_TRYVY</name>
<evidence type="ECO:0000313" key="2">
    <source>
        <dbReference type="EMBL" id="CCC51433.1"/>
    </source>
</evidence>
<gene>
    <name evidence="2" type="ORF">TVY486_1004840</name>
</gene>
<protein>
    <submittedName>
        <fullName evidence="2">Uncharacterized protein</fullName>
    </submittedName>
</protein>
<reference evidence="2" key="1">
    <citation type="journal article" date="2012" name="Proc. Natl. Acad. Sci. U.S.A.">
        <title>Antigenic diversity is generated by distinct evolutionary mechanisms in African trypanosome species.</title>
        <authorList>
            <person name="Jackson A.P."/>
            <person name="Berry A."/>
            <person name="Aslett M."/>
            <person name="Allison H.C."/>
            <person name="Burton P."/>
            <person name="Vavrova-Anderson J."/>
            <person name="Brown R."/>
            <person name="Browne H."/>
            <person name="Corton N."/>
            <person name="Hauser H."/>
            <person name="Gamble J."/>
            <person name="Gilderthorp R."/>
            <person name="Marcello L."/>
            <person name="McQuillan J."/>
            <person name="Otto T.D."/>
            <person name="Quail M.A."/>
            <person name="Sanders M.J."/>
            <person name="van Tonder A."/>
            <person name="Ginger M.L."/>
            <person name="Field M.C."/>
            <person name="Barry J.D."/>
            <person name="Hertz-Fowler C."/>
            <person name="Berriman M."/>
        </authorList>
    </citation>
    <scope>NUCLEOTIDE SEQUENCE</scope>
    <source>
        <strain evidence="2">Y486</strain>
    </source>
</reference>